<dbReference type="EMBL" id="JAVRHQ010000005">
    <property type="protein sequence ID" value="MDT0642477.1"/>
    <property type="molecule type" value="Genomic_DNA"/>
</dbReference>
<feature type="compositionally biased region" description="Basic and acidic residues" evidence="1">
    <location>
        <begin position="27"/>
        <end position="54"/>
    </location>
</feature>
<organism evidence="2 3">
    <name type="scientific">Autumnicola tepida</name>
    <dbReference type="NCBI Taxonomy" id="3075595"/>
    <lineage>
        <taxon>Bacteria</taxon>
        <taxon>Pseudomonadati</taxon>
        <taxon>Bacteroidota</taxon>
        <taxon>Flavobacteriia</taxon>
        <taxon>Flavobacteriales</taxon>
        <taxon>Flavobacteriaceae</taxon>
        <taxon>Autumnicola</taxon>
    </lineage>
</organism>
<evidence type="ECO:0000313" key="2">
    <source>
        <dbReference type="EMBL" id="MDT0642477.1"/>
    </source>
</evidence>
<evidence type="ECO:0000313" key="3">
    <source>
        <dbReference type="Proteomes" id="UP001262889"/>
    </source>
</evidence>
<proteinExistence type="predicted"/>
<keyword evidence="3" id="KW-1185">Reference proteome</keyword>
<protein>
    <recommendedName>
        <fullName evidence="4">YpzI family protein</fullName>
    </recommendedName>
</protein>
<evidence type="ECO:0000256" key="1">
    <source>
        <dbReference type="SAM" id="MobiDB-lite"/>
    </source>
</evidence>
<evidence type="ECO:0008006" key="4">
    <source>
        <dbReference type="Google" id="ProtNLM"/>
    </source>
</evidence>
<feature type="region of interest" description="Disordered" evidence="1">
    <location>
        <begin position="1"/>
        <end position="54"/>
    </location>
</feature>
<accession>A0ABU3C8E1</accession>
<dbReference type="Proteomes" id="UP001262889">
    <property type="component" value="Unassembled WGS sequence"/>
</dbReference>
<gene>
    <name evidence="2" type="ORF">RM553_06490</name>
</gene>
<dbReference type="RefSeq" id="WP_311534143.1">
    <property type="nucleotide sequence ID" value="NZ_JAVRHQ010000005.1"/>
</dbReference>
<reference evidence="2 3" key="1">
    <citation type="submission" date="2023-09" db="EMBL/GenBank/DDBJ databases">
        <authorList>
            <person name="Rey-Velasco X."/>
        </authorList>
    </citation>
    <scope>NUCLEOTIDE SEQUENCE [LARGE SCALE GENOMIC DNA]</scope>
    <source>
        <strain evidence="2 3">F363</strain>
    </source>
</reference>
<sequence length="54" mass="6222">MGGPIEDKHRGKRDRRRSDNDPLSGELGDRDAQHNDFDTNERTIKDQKNKGESK</sequence>
<name>A0ABU3C8E1_9FLAO</name>
<comment type="caution">
    <text evidence="2">The sequence shown here is derived from an EMBL/GenBank/DDBJ whole genome shotgun (WGS) entry which is preliminary data.</text>
</comment>